<dbReference type="EMBL" id="RHJS01000002">
    <property type="protein sequence ID" value="RRK32706.1"/>
    <property type="molecule type" value="Genomic_DNA"/>
</dbReference>
<proteinExistence type="predicted"/>
<name>A0A426DIW3_9FIRM</name>
<accession>A0A426DIW3</accession>
<evidence type="ECO:0000313" key="1">
    <source>
        <dbReference type="EMBL" id="RRK32706.1"/>
    </source>
</evidence>
<dbReference type="GO" id="GO:0016740">
    <property type="term" value="F:transferase activity"/>
    <property type="evidence" value="ECO:0007669"/>
    <property type="project" value="UniProtKB-KW"/>
</dbReference>
<organism evidence="1 2">
    <name type="scientific">Schaedlerella arabinosiphila</name>
    <dbReference type="NCBI Taxonomy" id="2044587"/>
    <lineage>
        <taxon>Bacteria</taxon>
        <taxon>Bacillati</taxon>
        <taxon>Bacillota</taxon>
        <taxon>Clostridia</taxon>
        <taxon>Lachnospirales</taxon>
        <taxon>Lachnospiraceae</taxon>
        <taxon>Schaedlerella</taxon>
    </lineage>
</organism>
<keyword evidence="1" id="KW-0808">Transferase</keyword>
<keyword evidence="2" id="KW-1185">Reference proteome</keyword>
<comment type="caution">
    <text evidence="1">The sequence shown here is derived from an EMBL/GenBank/DDBJ whole genome shotgun (WGS) entry which is preliminary data.</text>
</comment>
<protein>
    <submittedName>
        <fullName evidence="1">Accessory Sec system glycosyltransferase GtfB</fullName>
    </submittedName>
</protein>
<reference evidence="1" key="1">
    <citation type="submission" date="2018-10" db="EMBL/GenBank/DDBJ databases">
        <title>Schaedlerella arabinophila gen. nov. sp. nov., isolated from the mouse intestinal tract and comparative analysis with the genome of the closely related altered Schaedler flora strain ASF502.</title>
        <authorList>
            <person name="Miyake S."/>
            <person name="Soh M."/>
            <person name="Seedorf H."/>
        </authorList>
    </citation>
    <scope>NUCLEOTIDE SEQUENCE [LARGE SCALE GENOMIC DNA]</scope>
    <source>
        <strain evidence="1">DSM 106076</strain>
    </source>
</reference>
<sequence length="419" mass="48924">MIAFFDKYTENAGKLQETMRCMGEDAKIAVLSGEGFLPSGILSPYDFFSYGSRQGEFAEKDLFYNFIPLPEFWEVRLTGGTGGIFDMGCEKAKIYFREPAEKRNVQRVEWHMEDGWVYKIDYYNKYALKYASEFLDTERNVESRVYYSEKNQEMVVEQPVNHMISLLDRGMVRKLFDSRAEFIAGYLEEAGLREEECVLFVQEEKTFEDLSLTSEAGKMWTKVLFSDPGLLNQYAGMGGTNGFRFYEIPEQYRENHGRGEAMILTASDRVEQIEYLISVLPEMRFHIAAHTQVSDKLRKLEESGNVRVYPQISRQDLDMLWDTCDFYLDINHYYEIYDAVNAAHTRNQIILGFDNTVHHRELLADEGIFAEAEQEKMAFTIRELMANPARVQELLGAQQKKKREIWQDLWMRRENGHGI</sequence>
<gene>
    <name evidence="1" type="ORF">EBB54_16090</name>
</gene>
<evidence type="ECO:0000313" key="2">
    <source>
        <dbReference type="Proteomes" id="UP000274920"/>
    </source>
</evidence>
<dbReference type="RefSeq" id="WP_125128154.1">
    <property type="nucleotide sequence ID" value="NZ_RHJS01000002.1"/>
</dbReference>
<dbReference type="Proteomes" id="UP000274920">
    <property type="component" value="Unassembled WGS sequence"/>
</dbReference>
<dbReference type="AlphaFoldDB" id="A0A426DIW3"/>